<evidence type="ECO:0000313" key="3">
    <source>
        <dbReference type="Ensembl" id="ENSPTXP00000018987.1"/>
    </source>
</evidence>
<feature type="domain" description="AB hydrolase-1" evidence="2">
    <location>
        <begin position="265"/>
        <end position="441"/>
    </location>
</feature>
<evidence type="ECO:0000313" key="4">
    <source>
        <dbReference type="Proteomes" id="UP000472273"/>
    </source>
</evidence>
<sequence length="540" mass="62118">MRPQRVLQQNWSGRSSSHLVSQEKERERERERETTPGVGFRWTSWLSQQSPQRRNCSQREVALANYYLSLTRRAFKGNWLFLLLSCQCPFIYLHTFQRTSLKSSAMCFKMGACLKIKDSYSFKKWPVEYSWDEDNKSTSSEKNNSSHRSTLPGVATAAQDGEAKKVKISVLHQMKRASGTWIRYTLAHTVGRWLLYPGSVCLLNKVPLKMLVNGRTHLMEDFQGKRAKLVACDGNKIDTMFVDRRGSRSGKLGMQLVITCEGNGSFYEVGCFITPLKAGYSVLGWNHPGFARSSGKPYPQNDINAMDVVIRYAMHRLKFSPEDIAIYGYSLGSYTATWAAMAYPELGALVLDASFDSLLPLVAKLVTKQVRKLVLQTIKENFNLNVADMLRHYRGPVLLIRRTFDEITTTQFHLENHLPMIQTNRANELLLQILRCRYPNIITGVEDVVYQFLTADCRRVEHFIYHHFYRVDDNWCLDQLKTYQSIVGSKAEFPWKVGSDLTSARKKHMALFLAKKHLKNVEITHGRTLPAEEFELPWKL</sequence>
<dbReference type="InterPro" id="IPR000073">
    <property type="entry name" value="AB_hydrolase_1"/>
</dbReference>
<dbReference type="PANTHER" id="PTHR12277:SF37">
    <property type="entry name" value="PROTEIN ABHD16B"/>
    <property type="match status" value="1"/>
</dbReference>
<reference evidence="3" key="2">
    <citation type="submission" date="2025-09" db="UniProtKB">
        <authorList>
            <consortium name="Ensembl"/>
        </authorList>
    </citation>
    <scope>IDENTIFICATION</scope>
</reference>
<dbReference type="Pfam" id="PF00561">
    <property type="entry name" value="Abhydrolase_1"/>
    <property type="match status" value="1"/>
</dbReference>
<dbReference type="GO" id="GO:0006660">
    <property type="term" value="P:phosphatidylserine catabolic process"/>
    <property type="evidence" value="ECO:0007669"/>
    <property type="project" value="TreeGrafter"/>
</dbReference>
<dbReference type="Proteomes" id="UP000472273">
    <property type="component" value="Unplaced"/>
</dbReference>
<feature type="compositionally biased region" description="Low complexity" evidence="1">
    <location>
        <begin position="137"/>
        <end position="150"/>
    </location>
</feature>
<keyword evidence="4" id="KW-1185">Reference proteome</keyword>
<dbReference type="OMA" id="KKWPVEY"/>
<feature type="compositionally biased region" description="Basic and acidic residues" evidence="1">
    <location>
        <begin position="21"/>
        <end position="34"/>
    </location>
</feature>
<organism evidence="3 4">
    <name type="scientific">Pseudonaja textilis</name>
    <name type="common">Eastern brown snake</name>
    <dbReference type="NCBI Taxonomy" id="8673"/>
    <lineage>
        <taxon>Eukaryota</taxon>
        <taxon>Metazoa</taxon>
        <taxon>Chordata</taxon>
        <taxon>Craniata</taxon>
        <taxon>Vertebrata</taxon>
        <taxon>Euteleostomi</taxon>
        <taxon>Lepidosauria</taxon>
        <taxon>Squamata</taxon>
        <taxon>Bifurcata</taxon>
        <taxon>Unidentata</taxon>
        <taxon>Episquamata</taxon>
        <taxon>Toxicofera</taxon>
        <taxon>Serpentes</taxon>
        <taxon>Colubroidea</taxon>
        <taxon>Elapidae</taxon>
        <taxon>Hydrophiinae</taxon>
        <taxon>Pseudonaja</taxon>
    </lineage>
</organism>
<dbReference type="SUPFAM" id="SSF53474">
    <property type="entry name" value="alpha/beta-Hydrolases"/>
    <property type="match status" value="1"/>
</dbReference>
<dbReference type="GO" id="GO:0052651">
    <property type="term" value="P:monoacylglycerol catabolic process"/>
    <property type="evidence" value="ECO:0007669"/>
    <property type="project" value="TreeGrafter"/>
</dbReference>
<proteinExistence type="predicted"/>
<dbReference type="AlphaFoldDB" id="A0A670Z4K3"/>
<protein>
    <recommendedName>
        <fullName evidence="2">AB hydrolase-1 domain-containing protein</fullName>
    </recommendedName>
</protein>
<dbReference type="PANTHER" id="PTHR12277">
    <property type="entry name" value="ALPHA/BETA HYDROLASE DOMAIN-CONTAINING PROTEIN"/>
    <property type="match status" value="1"/>
</dbReference>
<dbReference type="GeneTree" id="ENSGT00940000162803"/>
<feature type="region of interest" description="Disordered" evidence="1">
    <location>
        <begin position="1"/>
        <end position="35"/>
    </location>
</feature>
<dbReference type="GO" id="GO:0012505">
    <property type="term" value="C:endomembrane system"/>
    <property type="evidence" value="ECO:0007669"/>
    <property type="project" value="TreeGrafter"/>
</dbReference>
<evidence type="ECO:0000256" key="1">
    <source>
        <dbReference type="SAM" id="MobiDB-lite"/>
    </source>
</evidence>
<feature type="compositionally biased region" description="Polar residues" evidence="1">
    <location>
        <begin position="1"/>
        <end position="20"/>
    </location>
</feature>
<reference evidence="3" key="1">
    <citation type="submission" date="2025-08" db="UniProtKB">
        <authorList>
            <consortium name="Ensembl"/>
        </authorList>
    </citation>
    <scope>IDENTIFICATION</scope>
</reference>
<accession>A0A670Z4K3</accession>
<feature type="region of interest" description="Disordered" evidence="1">
    <location>
        <begin position="133"/>
        <end position="154"/>
    </location>
</feature>
<dbReference type="Ensembl" id="ENSPTXT00000019564.1">
    <property type="protein sequence ID" value="ENSPTXP00000018987.1"/>
    <property type="gene ID" value="ENSPTXG00000013104.1"/>
</dbReference>
<dbReference type="InterPro" id="IPR029058">
    <property type="entry name" value="AB_hydrolase_fold"/>
</dbReference>
<dbReference type="GO" id="GO:0047372">
    <property type="term" value="F:monoacylglycerol lipase activity"/>
    <property type="evidence" value="ECO:0007669"/>
    <property type="project" value="TreeGrafter"/>
</dbReference>
<dbReference type="Gene3D" id="3.40.50.1820">
    <property type="entry name" value="alpha/beta hydrolase"/>
    <property type="match status" value="1"/>
</dbReference>
<evidence type="ECO:0000259" key="2">
    <source>
        <dbReference type="Pfam" id="PF00561"/>
    </source>
</evidence>
<dbReference type="GO" id="GO:0004620">
    <property type="term" value="F:phospholipase activity"/>
    <property type="evidence" value="ECO:0007669"/>
    <property type="project" value="TreeGrafter"/>
</dbReference>
<name>A0A670Z4K3_PSETE</name>